<dbReference type="eggNOG" id="COG1028">
    <property type="taxonomic scope" value="Bacteria"/>
</dbReference>
<dbReference type="PRINTS" id="PR00081">
    <property type="entry name" value="GDHRDH"/>
</dbReference>
<reference evidence="3" key="1">
    <citation type="submission" date="2011-01" db="EMBL/GenBank/DDBJ databases">
        <title>Complete sequence of plasmid1 of Rahnella sp. Y9602.</title>
        <authorList>
            <consortium name="US DOE Joint Genome Institute"/>
            <person name="Lucas S."/>
            <person name="Copeland A."/>
            <person name="Lapidus A."/>
            <person name="Cheng J.-F."/>
            <person name="Goodwin L."/>
            <person name="Pitluck S."/>
            <person name="Lu M."/>
            <person name="Detter J.C."/>
            <person name="Han C."/>
            <person name="Tapia R."/>
            <person name="Land M."/>
            <person name="Hauser L."/>
            <person name="Kyrpides N."/>
            <person name="Ivanova N."/>
            <person name="Ovchinnikova G."/>
            <person name="Pagani I."/>
            <person name="Sobecky P.A."/>
            <person name="Martinez R.J."/>
            <person name="Woyke T."/>
        </authorList>
    </citation>
    <scope>NUCLEOTIDE SEQUENCE [LARGE SCALE GENOMIC DNA]</scope>
    <source>
        <strain evidence="3">Y9602</strain>
        <plasmid evidence="3">pRAHAQ01</plasmid>
    </source>
</reference>
<dbReference type="Proteomes" id="UP000007257">
    <property type="component" value="Plasmid pRAHAQ01"/>
</dbReference>
<dbReference type="PRINTS" id="PR00080">
    <property type="entry name" value="SDRFAMILY"/>
</dbReference>
<dbReference type="RefSeq" id="WP_013578001.1">
    <property type="nucleotide sequence ID" value="NC_015062.1"/>
</dbReference>
<dbReference type="EMBL" id="CP002506">
    <property type="protein sequence ID" value="ADW76320.1"/>
    <property type="molecule type" value="Genomic_DNA"/>
</dbReference>
<dbReference type="PANTHER" id="PTHR42760:SF106">
    <property type="entry name" value="PROTEIN FIXR"/>
    <property type="match status" value="1"/>
</dbReference>
<dbReference type="SUPFAM" id="SSF51735">
    <property type="entry name" value="NAD(P)-binding Rossmann-fold domains"/>
    <property type="match status" value="1"/>
</dbReference>
<dbReference type="OrthoDB" id="9809287at2"/>
<comment type="similarity">
    <text evidence="1">Belongs to the short-chain dehydrogenases/reductases (SDR) family.</text>
</comment>
<name>A0A0H3FHS9_RAHSY</name>
<dbReference type="PROSITE" id="PS00061">
    <property type="entry name" value="ADH_SHORT"/>
    <property type="match status" value="1"/>
</dbReference>
<keyword evidence="2" id="KW-0614">Plasmid</keyword>
<evidence type="ECO:0000313" key="3">
    <source>
        <dbReference type="Proteomes" id="UP000007257"/>
    </source>
</evidence>
<dbReference type="PANTHER" id="PTHR42760">
    <property type="entry name" value="SHORT-CHAIN DEHYDROGENASES/REDUCTASES FAMILY MEMBER"/>
    <property type="match status" value="1"/>
</dbReference>
<dbReference type="InterPro" id="IPR002347">
    <property type="entry name" value="SDR_fam"/>
</dbReference>
<dbReference type="AlphaFoldDB" id="A0A0H3FHS9"/>
<sequence>MTDTTQKKTLLLTGASRGIGHATVKHFYAAGWQIFTASRQNWVDECPWAEGFLNHIHLDLEDIDSVQKALPMIKERLGGRLDALVDNAGISPKTPTGGRLGVLDSDYATWLQVFNVNLFSTAILATGLFDELKTAQGSIINVTSIAGSKVHPFAGVAYACSKAALSTLTREMAHEFGPHGIRVNAIAPGEIDTAILSPGTQEIVERSVPLQRLGKAEEVASLIHFLCTSGASYVNGAEIHVNGGQHV</sequence>
<dbReference type="CDD" id="cd05233">
    <property type="entry name" value="SDR_c"/>
    <property type="match status" value="1"/>
</dbReference>
<gene>
    <name evidence="2" type="ordered locus">Rahaq_4740</name>
</gene>
<proteinExistence type="inferred from homology"/>
<protein>
    <submittedName>
        <fullName evidence="2">Short-chain dehydrogenase/reductase SDR</fullName>
    </submittedName>
</protein>
<dbReference type="Gene3D" id="3.40.50.720">
    <property type="entry name" value="NAD(P)-binding Rossmann-like Domain"/>
    <property type="match status" value="1"/>
</dbReference>
<dbReference type="HOGENOM" id="CLU_010194_1_2_6"/>
<geneLocation type="plasmid" evidence="2 3">
    <name>pRAHAQ01</name>
</geneLocation>
<evidence type="ECO:0000313" key="2">
    <source>
        <dbReference type="EMBL" id="ADW76320.1"/>
    </source>
</evidence>
<dbReference type="InterPro" id="IPR036291">
    <property type="entry name" value="NAD(P)-bd_dom_sf"/>
</dbReference>
<evidence type="ECO:0000256" key="1">
    <source>
        <dbReference type="ARBA" id="ARBA00006484"/>
    </source>
</evidence>
<organism evidence="2 3">
    <name type="scientific">Rahnella sp. (strain Y9602)</name>
    <dbReference type="NCBI Taxonomy" id="2703885"/>
    <lineage>
        <taxon>Bacteria</taxon>
        <taxon>Pseudomonadati</taxon>
        <taxon>Pseudomonadota</taxon>
        <taxon>Gammaproteobacteria</taxon>
        <taxon>Enterobacterales</taxon>
        <taxon>Yersiniaceae</taxon>
        <taxon>Rahnella</taxon>
    </lineage>
</organism>
<dbReference type="FunFam" id="3.40.50.720:FF:000084">
    <property type="entry name" value="Short-chain dehydrogenase reductase"/>
    <property type="match status" value="1"/>
</dbReference>
<dbReference type="GO" id="GO:0016616">
    <property type="term" value="F:oxidoreductase activity, acting on the CH-OH group of donors, NAD or NADP as acceptor"/>
    <property type="evidence" value="ECO:0007669"/>
    <property type="project" value="TreeGrafter"/>
</dbReference>
<accession>A0A0H3FHS9</accession>
<reference evidence="2 3" key="2">
    <citation type="journal article" date="2012" name="J. Bacteriol.">
        <title>Complete Genome Sequence of Rahnella sp. Strain Y9602, a Gammaproteobacterium Isolate from Metal- and Radionuclide-Contaminated Soil.</title>
        <authorList>
            <person name="Martinez R.J."/>
            <person name="Bruce D."/>
            <person name="Detter C."/>
            <person name="Goodwin L.A."/>
            <person name="Han J."/>
            <person name="Han C.S."/>
            <person name="Held B."/>
            <person name="Land M.L."/>
            <person name="Mikhailova N."/>
            <person name="Nolan M."/>
            <person name="Pennacchio L."/>
            <person name="Pitluck S."/>
            <person name="Tapia R."/>
            <person name="Woyke T."/>
            <person name="Sobecky P.A."/>
        </authorList>
    </citation>
    <scope>NUCLEOTIDE SEQUENCE [LARGE SCALE GENOMIC DNA]</scope>
    <source>
        <strain evidence="2 3">Y9602</strain>
        <plasmid evidence="2 3">pRAHAQ01</plasmid>
    </source>
</reference>
<dbReference type="Pfam" id="PF13561">
    <property type="entry name" value="adh_short_C2"/>
    <property type="match status" value="1"/>
</dbReference>
<dbReference type="KEGG" id="rah:Rahaq_4740"/>
<dbReference type="InterPro" id="IPR020904">
    <property type="entry name" value="Sc_DH/Rdtase_CS"/>
</dbReference>